<evidence type="ECO:0000313" key="1">
    <source>
        <dbReference type="EMBL" id="QJA74765.1"/>
    </source>
</evidence>
<proteinExistence type="predicted"/>
<name>A0A6M3XZ28_9ZZZZ</name>
<evidence type="ECO:0000313" key="2">
    <source>
        <dbReference type="EMBL" id="QJI03221.1"/>
    </source>
</evidence>
<sequence>MAQTNIYQVYIKLKLEIELELEKELKKEMEPTTNNRLLYMRRAEEWEELSSVYNVVFAGVEPKAANGGTGTPDLDCVKIALFGLLRSGA</sequence>
<dbReference type="AlphaFoldDB" id="A0A6M3XZ28"/>
<protein>
    <submittedName>
        <fullName evidence="2">Uncharacterized protein</fullName>
    </submittedName>
</protein>
<dbReference type="EMBL" id="MT142120">
    <property type="protein sequence ID" value="QJA74765.1"/>
    <property type="molecule type" value="Genomic_DNA"/>
</dbReference>
<gene>
    <name evidence="1" type="ORF">MM415A01929_0003</name>
    <name evidence="2" type="ORF">TM448B04296_0003</name>
</gene>
<organism evidence="2">
    <name type="scientific">viral metagenome</name>
    <dbReference type="NCBI Taxonomy" id="1070528"/>
    <lineage>
        <taxon>unclassified sequences</taxon>
        <taxon>metagenomes</taxon>
        <taxon>organismal metagenomes</taxon>
    </lineage>
</organism>
<accession>A0A6M3XZ28</accession>
<dbReference type="EMBL" id="MT145069">
    <property type="protein sequence ID" value="QJI03221.1"/>
    <property type="molecule type" value="Genomic_DNA"/>
</dbReference>
<reference evidence="2" key="1">
    <citation type="submission" date="2020-03" db="EMBL/GenBank/DDBJ databases">
        <title>The deep terrestrial virosphere.</title>
        <authorList>
            <person name="Holmfeldt K."/>
            <person name="Nilsson E."/>
            <person name="Simone D."/>
            <person name="Lopez-Fernandez M."/>
            <person name="Wu X."/>
            <person name="de Brujin I."/>
            <person name="Lundin D."/>
            <person name="Andersson A."/>
            <person name="Bertilsson S."/>
            <person name="Dopson M."/>
        </authorList>
    </citation>
    <scope>NUCLEOTIDE SEQUENCE</scope>
    <source>
        <strain evidence="1">MM415A01929</strain>
        <strain evidence="2">TM448B04296</strain>
    </source>
</reference>